<feature type="domain" description="EXS" evidence="8">
    <location>
        <begin position="454"/>
        <end position="655"/>
    </location>
</feature>
<comment type="caution">
    <text evidence="10">The sequence shown here is derived from an EMBL/GenBank/DDBJ whole genome shotgun (WGS) entry which is preliminary data.</text>
</comment>
<dbReference type="PANTHER" id="PTHR10783:SF46">
    <property type="entry name" value="PROTEIN ERD1 HOMOLOG 2"/>
    <property type="match status" value="1"/>
</dbReference>
<feature type="domain" description="SPX" evidence="9">
    <location>
        <begin position="1"/>
        <end position="285"/>
    </location>
</feature>
<evidence type="ECO:0000256" key="5">
    <source>
        <dbReference type="ARBA" id="ARBA00023136"/>
    </source>
</evidence>
<dbReference type="STRING" id="670386.D3B5L0"/>
<accession>D3B5L0</accession>
<evidence type="ECO:0000259" key="9">
    <source>
        <dbReference type="PROSITE" id="PS51382"/>
    </source>
</evidence>
<evidence type="ECO:0000256" key="1">
    <source>
        <dbReference type="ARBA" id="ARBA00004141"/>
    </source>
</evidence>
<evidence type="ECO:0000259" key="8">
    <source>
        <dbReference type="PROSITE" id="PS51380"/>
    </source>
</evidence>
<feature type="transmembrane region" description="Helical" evidence="7">
    <location>
        <begin position="497"/>
        <end position="513"/>
    </location>
</feature>
<evidence type="ECO:0000256" key="7">
    <source>
        <dbReference type="SAM" id="Phobius"/>
    </source>
</evidence>
<keyword evidence="11" id="KW-1185">Reference proteome</keyword>
<evidence type="ECO:0000313" key="10">
    <source>
        <dbReference type="EMBL" id="EFA83158.1"/>
    </source>
</evidence>
<dbReference type="InterPro" id="IPR004342">
    <property type="entry name" value="EXS_C"/>
</dbReference>
<dbReference type="Pfam" id="PF03124">
    <property type="entry name" value="EXS"/>
    <property type="match status" value="1"/>
</dbReference>
<feature type="transmembrane region" description="Helical" evidence="7">
    <location>
        <begin position="371"/>
        <end position="395"/>
    </location>
</feature>
<dbReference type="EMBL" id="ADBJ01000017">
    <property type="protein sequence ID" value="EFA83158.1"/>
    <property type="molecule type" value="Genomic_DNA"/>
</dbReference>
<feature type="transmembrane region" description="Helical" evidence="7">
    <location>
        <begin position="336"/>
        <end position="359"/>
    </location>
</feature>
<keyword evidence="5 7" id="KW-0472">Membrane</keyword>
<dbReference type="FunCoup" id="D3B5L0">
    <property type="interactions" value="74"/>
</dbReference>
<evidence type="ECO:0000256" key="2">
    <source>
        <dbReference type="ARBA" id="ARBA00009665"/>
    </source>
</evidence>
<dbReference type="PROSITE" id="PS51380">
    <property type="entry name" value="EXS"/>
    <property type="match status" value="1"/>
</dbReference>
<dbReference type="GO" id="GO:0005737">
    <property type="term" value="C:cytoplasm"/>
    <property type="evidence" value="ECO:0007669"/>
    <property type="project" value="TreeGrafter"/>
</dbReference>
<keyword evidence="3 7" id="KW-0812">Transmembrane</keyword>
<organism evidence="10 11">
    <name type="scientific">Heterostelium pallidum (strain ATCC 26659 / Pp 5 / PN500)</name>
    <name type="common">Cellular slime mold</name>
    <name type="synonym">Polysphondylium pallidum</name>
    <dbReference type="NCBI Taxonomy" id="670386"/>
    <lineage>
        <taxon>Eukaryota</taxon>
        <taxon>Amoebozoa</taxon>
        <taxon>Evosea</taxon>
        <taxon>Eumycetozoa</taxon>
        <taxon>Dictyostelia</taxon>
        <taxon>Acytosteliales</taxon>
        <taxon>Acytosteliaceae</taxon>
        <taxon>Heterostelium</taxon>
    </lineage>
</organism>
<evidence type="ECO:0000256" key="6">
    <source>
        <dbReference type="SAM" id="MobiDB-lite"/>
    </source>
</evidence>
<dbReference type="InterPro" id="IPR004331">
    <property type="entry name" value="SPX_dom"/>
</dbReference>
<feature type="region of interest" description="Disordered" evidence="6">
    <location>
        <begin position="69"/>
        <end position="156"/>
    </location>
</feature>
<dbReference type="RefSeq" id="XP_020435275.1">
    <property type="nucleotide sequence ID" value="XM_020574861.1"/>
</dbReference>
<sequence length="725" mass="84855">MKFGKQLRYECVSEWRSKYISYGKLKKYLRYLYTPVTSKTPPDELRKRSLLNSGKNAPNYIIVPVGDESQPMMSTQFPNIHPDQPQHQQQPQPQQQQQPQQLQHQQPQQQQPQQQQPPNVVHDQQQHQQHLQQLQHLQQQQQQQQHPHGQILDGVDSRHSSLGRIDMKEVMQADDTHTFLSKADKEKLFFNKLNEELKKINDFFISKEKDLIIHYNKLTEHASMILKDQNPNPKLLKNIHRAFLELYQGLTMLENYVRLNHTGFTKILKKFDRHTCKSIREAHMALIEKETFYSSKIWKNMKEDVEIFKIDKLTTARHKLRPVSMSNSTDWHMMKLGLAIGSSLAALAFLIILFISGAVGSDPDWGRFVSVVPIFRGVGIPILAVWLWGVCVFIWEKQRVNYILIFGFDPRTTVDSRPLFLGDVLTSMVKTIFDWEYTACYFFTGDWITNDGARCNKVNNIALPIISGLPLLWRMMQCALVYKATKRKIHLGNTTKYGVGFTVVLFSALNGNYSNYPEPWTPGRILWCICFILATLYMYTWDVLVDWRLMWMGTPRPLLRQHLIYKRYIWAYYYVIFSNFIFRFAWTLTITPLEFNIGINNELFVTILATVEIFRRFTWAIFRVENEHVQNSLQYHAFDLSSAPWSDELKKSMEPIDISSTNATTPANTATEGVQEFANSSKNWMYSANKYYSKDNSWLQTIKNKLFKRKVNPESESLINRDSSE</sequence>
<comment type="similarity">
    <text evidence="2">Belongs to the SYG1 (TC 2.A.94) family.</text>
</comment>
<name>D3B5L0_HETP5</name>
<dbReference type="GeneID" id="31359435"/>
<feature type="compositionally biased region" description="Low complexity" evidence="6">
    <location>
        <begin position="81"/>
        <end position="148"/>
    </location>
</feature>
<feature type="transmembrane region" description="Helical" evidence="7">
    <location>
        <begin position="568"/>
        <end position="586"/>
    </location>
</feature>
<gene>
    <name evidence="10" type="ORF">PPL_03948</name>
</gene>
<dbReference type="PROSITE" id="PS51382">
    <property type="entry name" value="SPX"/>
    <property type="match status" value="1"/>
</dbReference>
<dbReference type="GO" id="GO:0016020">
    <property type="term" value="C:membrane"/>
    <property type="evidence" value="ECO:0007669"/>
    <property type="project" value="UniProtKB-SubCell"/>
</dbReference>
<proteinExistence type="inferred from homology"/>
<dbReference type="AlphaFoldDB" id="D3B5L0"/>
<dbReference type="OMA" id="GHAQKML"/>
<dbReference type="Pfam" id="PF03105">
    <property type="entry name" value="SPX"/>
    <property type="match status" value="2"/>
</dbReference>
<reference evidence="10 11" key="1">
    <citation type="journal article" date="2011" name="Genome Res.">
        <title>Phylogeny-wide analysis of social amoeba genomes highlights ancient origins for complex intercellular communication.</title>
        <authorList>
            <person name="Heidel A.J."/>
            <person name="Lawal H.M."/>
            <person name="Felder M."/>
            <person name="Schilde C."/>
            <person name="Helps N.R."/>
            <person name="Tunggal B."/>
            <person name="Rivero F."/>
            <person name="John U."/>
            <person name="Schleicher M."/>
            <person name="Eichinger L."/>
            <person name="Platzer M."/>
            <person name="Noegel A.A."/>
            <person name="Schaap P."/>
            <person name="Gloeckner G."/>
        </authorList>
    </citation>
    <scope>NUCLEOTIDE SEQUENCE [LARGE SCALE GENOMIC DNA]</scope>
    <source>
        <strain evidence="11">ATCC 26659 / Pp 5 / PN500</strain>
    </source>
</reference>
<dbReference type="CDD" id="cd14447">
    <property type="entry name" value="SPX"/>
    <property type="match status" value="1"/>
</dbReference>
<keyword evidence="4 7" id="KW-1133">Transmembrane helix</keyword>
<protein>
    <submittedName>
        <fullName evidence="10">Uncharacterized protein</fullName>
    </submittedName>
</protein>
<dbReference type="PANTHER" id="PTHR10783">
    <property type="entry name" value="XENOTROPIC AND POLYTROPIC RETROVIRUS RECEPTOR 1-RELATED"/>
    <property type="match status" value="1"/>
</dbReference>
<dbReference type="InParanoid" id="D3B5L0"/>
<feature type="transmembrane region" description="Helical" evidence="7">
    <location>
        <begin position="525"/>
        <end position="547"/>
    </location>
</feature>
<evidence type="ECO:0000313" key="11">
    <source>
        <dbReference type="Proteomes" id="UP000001396"/>
    </source>
</evidence>
<evidence type="ECO:0000256" key="4">
    <source>
        <dbReference type="ARBA" id="ARBA00022989"/>
    </source>
</evidence>
<comment type="subcellular location">
    <subcellularLocation>
        <location evidence="1">Membrane</location>
        <topology evidence="1">Multi-pass membrane protein</topology>
    </subcellularLocation>
</comment>
<evidence type="ECO:0000256" key="3">
    <source>
        <dbReference type="ARBA" id="ARBA00022692"/>
    </source>
</evidence>
<dbReference type="Proteomes" id="UP000001396">
    <property type="component" value="Unassembled WGS sequence"/>
</dbReference>